<dbReference type="Gene3D" id="1.10.10.10">
    <property type="entry name" value="Winged helix-like DNA-binding domain superfamily/Winged helix DNA-binding domain"/>
    <property type="match status" value="1"/>
</dbReference>
<dbReference type="InterPro" id="IPR009534">
    <property type="entry name" value="DUF1153"/>
</dbReference>
<accession>A0A212RBJ9</accession>
<keyword evidence="2" id="KW-1185">Reference proteome</keyword>
<dbReference type="Proteomes" id="UP000197065">
    <property type="component" value="Unassembled WGS sequence"/>
</dbReference>
<sequence>MNEEMVAPDEIRLAQDPMTASVDMAALAHLPAPDTRRWVASRKSKVVGAVKEGLLTLEEACQRYQLTAEEFASWVRLIEQHGPSGLKVTHLKSFRLTARR</sequence>
<evidence type="ECO:0000313" key="1">
    <source>
        <dbReference type="EMBL" id="SNB69590.1"/>
    </source>
</evidence>
<gene>
    <name evidence="1" type="ORF">SAMN07250955_10714</name>
</gene>
<dbReference type="EMBL" id="FYEH01000007">
    <property type="protein sequence ID" value="SNB69590.1"/>
    <property type="molecule type" value="Genomic_DNA"/>
</dbReference>
<dbReference type="InterPro" id="IPR010921">
    <property type="entry name" value="Trp_repressor/repl_initiator"/>
</dbReference>
<name>A0A212RBJ9_9PROT</name>
<dbReference type="AlphaFoldDB" id="A0A212RBJ9"/>
<dbReference type="SUPFAM" id="SSF48295">
    <property type="entry name" value="TrpR-like"/>
    <property type="match status" value="1"/>
</dbReference>
<protein>
    <recommendedName>
        <fullName evidence="3">DUF1153 domain-containing protein</fullName>
    </recommendedName>
</protein>
<organism evidence="1 2">
    <name type="scientific">Arboricoccus pini</name>
    <dbReference type="NCBI Taxonomy" id="1963835"/>
    <lineage>
        <taxon>Bacteria</taxon>
        <taxon>Pseudomonadati</taxon>
        <taxon>Pseudomonadota</taxon>
        <taxon>Alphaproteobacteria</taxon>
        <taxon>Geminicoccales</taxon>
        <taxon>Geminicoccaceae</taxon>
        <taxon>Arboricoccus</taxon>
    </lineage>
</organism>
<evidence type="ECO:0000313" key="2">
    <source>
        <dbReference type="Proteomes" id="UP000197065"/>
    </source>
</evidence>
<dbReference type="RefSeq" id="WP_243389854.1">
    <property type="nucleotide sequence ID" value="NZ_FYEH01000007.1"/>
</dbReference>
<proteinExistence type="predicted"/>
<reference evidence="1 2" key="1">
    <citation type="submission" date="2017-06" db="EMBL/GenBank/DDBJ databases">
        <authorList>
            <person name="Kim H.J."/>
            <person name="Triplett B.A."/>
        </authorList>
    </citation>
    <scope>NUCLEOTIDE SEQUENCE [LARGE SCALE GENOMIC DNA]</scope>
    <source>
        <strain evidence="1 2">B29T1</strain>
    </source>
</reference>
<dbReference type="InterPro" id="IPR036388">
    <property type="entry name" value="WH-like_DNA-bd_sf"/>
</dbReference>
<dbReference type="GO" id="GO:0043565">
    <property type="term" value="F:sequence-specific DNA binding"/>
    <property type="evidence" value="ECO:0007669"/>
    <property type="project" value="InterPro"/>
</dbReference>
<evidence type="ECO:0008006" key="3">
    <source>
        <dbReference type="Google" id="ProtNLM"/>
    </source>
</evidence>
<dbReference type="Pfam" id="PF06627">
    <property type="entry name" value="DUF1153"/>
    <property type="match status" value="1"/>
</dbReference>